<reference evidence="1 2" key="1">
    <citation type="submission" date="2024-09" db="EMBL/GenBank/DDBJ databases">
        <title>Chromosome-scale assembly of Riccia fluitans.</title>
        <authorList>
            <person name="Paukszto L."/>
            <person name="Sawicki J."/>
            <person name="Karawczyk K."/>
            <person name="Piernik-Szablinska J."/>
            <person name="Szczecinska M."/>
            <person name="Mazdziarz M."/>
        </authorList>
    </citation>
    <scope>NUCLEOTIDE SEQUENCE [LARGE SCALE GENOMIC DNA]</scope>
    <source>
        <strain evidence="1">Rf_01</strain>
        <tissue evidence="1">Aerial parts of the thallus</tissue>
    </source>
</reference>
<name>A0ABD1YHX1_9MARC</name>
<proteinExistence type="predicted"/>
<evidence type="ECO:0000313" key="2">
    <source>
        <dbReference type="Proteomes" id="UP001605036"/>
    </source>
</evidence>
<dbReference type="EMBL" id="JBHFFA010000004">
    <property type="protein sequence ID" value="KAL2630255.1"/>
    <property type="molecule type" value="Genomic_DNA"/>
</dbReference>
<protein>
    <submittedName>
        <fullName evidence="1">Uncharacterized protein</fullName>
    </submittedName>
</protein>
<gene>
    <name evidence="1" type="ORF">R1flu_014941</name>
</gene>
<comment type="caution">
    <text evidence="1">The sequence shown here is derived from an EMBL/GenBank/DDBJ whole genome shotgun (WGS) entry which is preliminary data.</text>
</comment>
<dbReference type="AlphaFoldDB" id="A0ABD1YHX1"/>
<evidence type="ECO:0000313" key="1">
    <source>
        <dbReference type="EMBL" id="KAL2630255.1"/>
    </source>
</evidence>
<dbReference type="Proteomes" id="UP001605036">
    <property type="component" value="Unassembled WGS sequence"/>
</dbReference>
<organism evidence="1 2">
    <name type="scientific">Riccia fluitans</name>
    <dbReference type="NCBI Taxonomy" id="41844"/>
    <lineage>
        <taxon>Eukaryota</taxon>
        <taxon>Viridiplantae</taxon>
        <taxon>Streptophyta</taxon>
        <taxon>Embryophyta</taxon>
        <taxon>Marchantiophyta</taxon>
        <taxon>Marchantiopsida</taxon>
        <taxon>Marchantiidae</taxon>
        <taxon>Marchantiales</taxon>
        <taxon>Ricciaceae</taxon>
        <taxon>Riccia</taxon>
    </lineage>
</organism>
<sequence>MNLKRLVSSRRESGKLDGAATPMADASCALALRRGLKVAREIQSSRLTGGILMECAGSSRESIACWNISVTTSVSLSIDYEIEMVRDLLVGRVGSNDVRKAKIWTGASCVEVILKKLNVVVLSPVLLRARGHSDVAARPHVYLTLFFNT</sequence>
<keyword evidence="2" id="KW-1185">Reference proteome</keyword>
<accession>A0ABD1YHX1</accession>